<dbReference type="PANTHER" id="PTHR24009">
    <property type="entry name" value="RNA-BINDING (RRM/RBD/RNP MOTIFS)"/>
    <property type="match status" value="1"/>
</dbReference>
<evidence type="ECO:0000313" key="12">
    <source>
        <dbReference type="RefSeq" id="XP_015080292.1"/>
    </source>
</evidence>
<name>A0ABM1H4M6_SOLPN</name>
<keyword evidence="4 6" id="KW-0694">RNA-binding</keyword>
<accession>A0ABM1H4M6</accession>
<dbReference type="Pfam" id="PF12872">
    <property type="entry name" value="OST-HTH"/>
    <property type="match status" value="1"/>
</dbReference>
<dbReference type="SMART" id="SM00360">
    <property type="entry name" value="RRM"/>
    <property type="match status" value="1"/>
</dbReference>
<dbReference type="InterPro" id="IPR056276">
    <property type="entry name" value="AtC3H46-like_PABC-like"/>
</dbReference>
<dbReference type="PANTHER" id="PTHR24009:SF0">
    <property type="entry name" value="ZINC FINGER CCCH DOMAIN-CONTAINING PROTEIN 18"/>
    <property type="match status" value="1"/>
</dbReference>
<dbReference type="Proteomes" id="UP000694930">
    <property type="component" value="Chromosome 7"/>
</dbReference>
<dbReference type="InterPro" id="IPR032297">
    <property type="entry name" value="Torus"/>
</dbReference>
<evidence type="ECO:0000259" key="8">
    <source>
        <dbReference type="PROSITE" id="PS50102"/>
    </source>
</evidence>
<dbReference type="InterPro" id="IPR025605">
    <property type="entry name" value="OST-HTH/LOTUS_dom"/>
</dbReference>
<evidence type="ECO:0000256" key="5">
    <source>
        <dbReference type="ARBA" id="ARBA00023125"/>
    </source>
</evidence>
<dbReference type="Pfam" id="PF16131">
    <property type="entry name" value="Torus"/>
    <property type="match status" value="1"/>
</dbReference>
<dbReference type="SUPFAM" id="SSF90229">
    <property type="entry name" value="CCCH zinc finger"/>
    <property type="match status" value="1"/>
</dbReference>
<dbReference type="PROSITE" id="PS50103">
    <property type="entry name" value="ZF_C3H1"/>
    <property type="match status" value="1"/>
</dbReference>
<dbReference type="InterPro" id="IPR000504">
    <property type="entry name" value="RRM_dom"/>
</dbReference>
<dbReference type="GeneID" id="107023956"/>
<proteinExistence type="predicted"/>
<dbReference type="RefSeq" id="XP_015080292.1">
    <property type="nucleotide sequence ID" value="XM_015224806.2"/>
</dbReference>
<feature type="zinc finger region" description="C3H1-type" evidence="7">
    <location>
        <begin position="168"/>
        <end position="195"/>
    </location>
</feature>
<feature type="domain" description="HTH OST-type" evidence="10">
    <location>
        <begin position="222"/>
        <end position="306"/>
    </location>
</feature>
<dbReference type="InterPro" id="IPR034365">
    <property type="entry name" value="AtC3H46-like_RRM"/>
</dbReference>
<feature type="domain" description="RRM" evidence="8">
    <location>
        <begin position="328"/>
        <end position="404"/>
    </location>
</feature>
<dbReference type="Gene3D" id="3.30.70.330">
    <property type="match status" value="1"/>
</dbReference>
<evidence type="ECO:0000256" key="6">
    <source>
        <dbReference type="PROSITE-ProRule" id="PRU00176"/>
    </source>
</evidence>
<dbReference type="Pfam" id="PF00076">
    <property type="entry name" value="RRM_1"/>
    <property type="match status" value="1"/>
</dbReference>
<dbReference type="SUPFAM" id="SSF54928">
    <property type="entry name" value="RNA-binding domain, RBD"/>
    <property type="match status" value="1"/>
</dbReference>
<dbReference type="Pfam" id="PF23182">
    <property type="entry name" value="PABC_AtC3H46"/>
    <property type="match status" value="1"/>
</dbReference>
<keyword evidence="1 7" id="KW-0479">Metal-binding</keyword>
<keyword evidence="3 7" id="KW-0862">Zinc</keyword>
<protein>
    <submittedName>
        <fullName evidence="12">Zinc finger CCCH domain-containing protein 18</fullName>
    </submittedName>
</protein>
<keyword evidence="2 7" id="KW-0863">Zinc-finger</keyword>
<keyword evidence="11" id="KW-1185">Reference proteome</keyword>
<evidence type="ECO:0000259" key="10">
    <source>
        <dbReference type="PROSITE" id="PS51644"/>
    </source>
</evidence>
<dbReference type="InterPro" id="IPR000571">
    <property type="entry name" value="Znf_CCCH"/>
</dbReference>
<evidence type="ECO:0000256" key="2">
    <source>
        <dbReference type="ARBA" id="ARBA00022771"/>
    </source>
</evidence>
<dbReference type="InterPro" id="IPR035979">
    <property type="entry name" value="RBD_domain_sf"/>
</dbReference>
<dbReference type="InterPro" id="IPR012677">
    <property type="entry name" value="Nucleotide-bd_a/b_plait_sf"/>
</dbReference>
<keyword evidence="5" id="KW-0238">DNA-binding</keyword>
<reference evidence="11" key="1">
    <citation type="journal article" date="2014" name="Nat. Genet.">
        <title>The genome of the stress-tolerant wild tomato species Solanum pennellii.</title>
        <authorList>
            <person name="Bolger A."/>
            <person name="Scossa F."/>
            <person name="Bolger M.E."/>
            <person name="Lanz C."/>
            <person name="Maumus F."/>
            <person name="Tohge T."/>
            <person name="Quesneville H."/>
            <person name="Alseekh S."/>
            <person name="Sorensen I."/>
            <person name="Lichtenstein G."/>
            <person name="Fich E.A."/>
            <person name="Conte M."/>
            <person name="Keller H."/>
            <person name="Schneeberger K."/>
            <person name="Schwacke R."/>
            <person name="Ofner I."/>
            <person name="Vrebalov J."/>
            <person name="Xu Y."/>
            <person name="Osorio S."/>
            <person name="Aflitos S.A."/>
            <person name="Schijlen E."/>
            <person name="Jimenez-Gomez J.M."/>
            <person name="Ryngajllo M."/>
            <person name="Kimura S."/>
            <person name="Kumar R."/>
            <person name="Koenig D."/>
            <person name="Headland L.R."/>
            <person name="Maloof J.N."/>
            <person name="Sinha N."/>
            <person name="van Ham R.C."/>
            <person name="Lankhorst R.K."/>
            <person name="Mao L."/>
            <person name="Vogel A."/>
            <person name="Arsova B."/>
            <person name="Panstruga R."/>
            <person name="Fei Z."/>
            <person name="Rose J.K."/>
            <person name="Zamir D."/>
            <person name="Carrari F."/>
            <person name="Giovannoni J.J."/>
            <person name="Weigel D."/>
            <person name="Usadel B."/>
            <person name="Fernie A.R."/>
        </authorList>
    </citation>
    <scope>NUCLEOTIDE SEQUENCE [LARGE SCALE GENOMIC DNA]</scope>
    <source>
        <strain evidence="11">cv. LA0716</strain>
    </source>
</reference>
<dbReference type="CDD" id="cd12458">
    <property type="entry name" value="RRM_AtC3H46_like"/>
    <property type="match status" value="1"/>
</dbReference>
<sequence length="531" mass="60466">MSMNFSESTRDVYNRIQKLEPDHVNKIIVYLIDQHHGEQDMIRLAFSPENVIRSIVNKAKNDLGLSPKPAISGPLSPPLKFGLFSSASPRPFTNHQVGNLYWEHQGQAENRPIHSSDVLPAGCSDPMTDEYQLQNQLHFLSLDDHSDHNSVGRTFGPRSSRRTSSLPEIPVKICHYFNKGYCKHGNNCRYVHAYPTQESFSQVFNGNLNDVVTDEHAISPGSLKKLEMELAQLLKSKGGDPVSIASLPMLYHEMFGRTLQAEGYLTESQRHGKAGYSLTKLLSRLRNSIRVIDRPHGQHAVILAKDIHKYLECNGERNEHGAIVADSRQIYLTFPAESTFSEQDVSNYFTQFGPVQDVRIPCQQKRMFGFVTFAYTETVKQILSRGNPHLVCDARVLVKPYREKSKLVDRKCPEKAYQVSCYNPFAHAVSAHQSLHRRAIEFERRRFEEFQHYQMRVGYSIENLKLASEGHSEQLDFPSAEGFPYMLNVWNNGSTSNNKTSLVKTNHYDQERVQVLNLPESPFASPTRNSI</sequence>
<gene>
    <name evidence="12" type="primary">LOC107023956</name>
</gene>
<evidence type="ECO:0000256" key="1">
    <source>
        <dbReference type="ARBA" id="ARBA00022723"/>
    </source>
</evidence>
<reference evidence="12" key="2">
    <citation type="submission" date="2025-08" db="UniProtKB">
        <authorList>
            <consortium name="RefSeq"/>
        </authorList>
    </citation>
    <scope>IDENTIFICATION</scope>
</reference>
<evidence type="ECO:0000256" key="3">
    <source>
        <dbReference type="ARBA" id="ARBA00022833"/>
    </source>
</evidence>
<evidence type="ECO:0000256" key="7">
    <source>
        <dbReference type="PROSITE-ProRule" id="PRU00723"/>
    </source>
</evidence>
<dbReference type="PROSITE" id="PS51644">
    <property type="entry name" value="HTH_OST"/>
    <property type="match status" value="1"/>
</dbReference>
<evidence type="ECO:0000256" key="4">
    <source>
        <dbReference type="ARBA" id="ARBA00022884"/>
    </source>
</evidence>
<evidence type="ECO:0000313" key="11">
    <source>
        <dbReference type="Proteomes" id="UP000694930"/>
    </source>
</evidence>
<evidence type="ECO:0000259" key="9">
    <source>
        <dbReference type="PROSITE" id="PS50103"/>
    </source>
</evidence>
<organism evidence="11 12">
    <name type="scientific">Solanum pennellii</name>
    <name type="common">Tomato</name>
    <name type="synonym">Lycopersicon pennellii</name>
    <dbReference type="NCBI Taxonomy" id="28526"/>
    <lineage>
        <taxon>Eukaryota</taxon>
        <taxon>Viridiplantae</taxon>
        <taxon>Streptophyta</taxon>
        <taxon>Embryophyta</taxon>
        <taxon>Tracheophyta</taxon>
        <taxon>Spermatophyta</taxon>
        <taxon>Magnoliopsida</taxon>
        <taxon>eudicotyledons</taxon>
        <taxon>Gunneridae</taxon>
        <taxon>Pentapetalae</taxon>
        <taxon>asterids</taxon>
        <taxon>lamiids</taxon>
        <taxon>Solanales</taxon>
        <taxon>Solanaceae</taxon>
        <taxon>Solanoideae</taxon>
        <taxon>Solaneae</taxon>
        <taxon>Solanum</taxon>
        <taxon>Solanum subgen. Lycopersicon</taxon>
    </lineage>
</organism>
<dbReference type="PROSITE" id="PS50102">
    <property type="entry name" value="RRM"/>
    <property type="match status" value="1"/>
</dbReference>
<dbReference type="Gene3D" id="4.10.1000.10">
    <property type="entry name" value="Zinc finger, CCCH-type"/>
    <property type="match status" value="1"/>
</dbReference>
<feature type="domain" description="C3H1-type" evidence="9">
    <location>
        <begin position="168"/>
        <end position="195"/>
    </location>
</feature>
<dbReference type="InterPro" id="IPR036855">
    <property type="entry name" value="Znf_CCCH_sf"/>
</dbReference>